<dbReference type="STRING" id="553175.POREN0001_0106"/>
<evidence type="ECO:0000313" key="4">
    <source>
        <dbReference type="EMBL" id="EEN82146.1"/>
    </source>
</evidence>
<dbReference type="eggNOG" id="COG1086">
    <property type="taxonomic scope" value="Bacteria"/>
</dbReference>
<dbReference type="SUPFAM" id="SSF51735">
    <property type="entry name" value="NAD(P)-binding Rossmann-fold domains"/>
    <property type="match status" value="1"/>
</dbReference>
<keyword evidence="2" id="KW-0812">Transmembrane</keyword>
<evidence type="ECO:0000256" key="1">
    <source>
        <dbReference type="ARBA" id="ARBA00007430"/>
    </source>
</evidence>
<dbReference type="AlphaFoldDB" id="C3JCG1"/>
<keyword evidence="2" id="KW-1133">Transmembrane helix</keyword>
<feature type="transmembrane region" description="Helical" evidence="2">
    <location>
        <begin position="105"/>
        <end position="127"/>
    </location>
</feature>
<keyword evidence="2" id="KW-0472">Membrane</keyword>
<comment type="similarity">
    <text evidence="1">Belongs to the polysaccharide synthase family.</text>
</comment>
<evidence type="ECO:0000313" key="5">
    <source>
        <dbReference type="Proteomes" id="UP000004295"/>
    </source>
</evidence>
<dbReference type="Proteomes" id="UP000004295">
    <property type="component" value="Unassembled WGS sequence"/>
</dbReference>
<reference evidence="4 5" key="1">
    <citation type="submission" date="2009-04" db="EMBL/GenBank/DDBJ databases">
        <authorList>
            <person name="Sebastian Y."/>
            <person name="Madupu R."/>
            <person name="Durkin A.S."/>
            <person name="Torralba M."/>
            <person name="Methe B."/>
            <person name="Sutton G.G."/>
            <person name="Strausberg R.L."/>
            <person name="Nelson K.E."/>
        </authorList>
    </citation>
    <scope>NUCLEOTIDE SEQUENCE [LARGE SCALE GENOMIC DNA]</scope>
    <source>
        <strain evidence="5">ATCC 35406 / BCRC 14492 / JCM 8526 / NCTC 13058 / HG 370</strain>
    </source>
</reference>
<organism evidence="4 5">
    <name type="scientific">Porphyromonas endodontalis (strain ATCC 35406 / DSM 24491 / JCM 8526 / CCUG 16442 / BCRC 14492 / NCTC 13058 / HG 370)</name>
    <name type="common">Bacteroides endodontalis</name>
    <dbReference type="NCBI Taxonomy" id="553175"/>
    <lineage>
        <taxon>Bacteria</taxon>
        <taxon>Pseudomonadati</taxon>
        <taxon>Bacteroidota</taxon>
        <taxon>Bacteroidia</taxon>
        <taxon>Bacteroidales</taxon>
        <taxon>Porphyromonadaceae</taxon>
        <taxon>Porphyromonas</taxon>
    </lineage>
</organism>
<dbReference type="InterPro" id="IPR051203">
    <property type="entry name" value="Polysaccharide_Synthase-Rel"/>
</dbReference>
<feature type="transmembrane region" description="Helical" evidence="2">
    <location>
        <begin position="33"/>
        <end position="59"/>
    </location>
</feature>
<feature type="transmembrane region" description="Helical" evidence="2">
    <location>
        <begin position="133"/>
        <end position="155"/>
    </location>
</feature>
<feature type="transmembrane region" description="Helical" evidence="2">
    <location>
        <begin position="65"/>
        <end position="85"/>
    </location>
</feature>
<feature type="domain" description="Polysaccharide biosynthesis protein CapD-like" evidence="3">
    <location>
        <begin position="321"/>
        <end position="588"/>
    </location>
</feature>
<evidence type="ECO:0000259" key="3">
    <source>
        <dbReference type="Pfam" id="PF02719"/>
    </source>
</evidence>
<accession>C3JCG1</accession>
<proteinExistence type="inferred from homology"/>
<evidence type="ECO:0000256" key="2">
    <source>
        <dbReference type="SAM" id="Phobius"/>
    </source>
</evidence>
<dbReference type="InterPro" id="IPR003869">
    <property type="entry name" value="Polysac_CapD-like"/>
</dbReference>
<dbReference type="InterPro" id="IPR036291">
    <property type="entry name" value="NAD(P)-bd_dom_sf"/>
</dbReference>
<comment type="caution">
    <text evidence="4">The sequence shown here is derived from an EMBL/GenBank/DDBJ whole genome shotgun (WGS) entry which is preliminary data.</text>
</comment>
<dbReference type="Pfam" id="PF02719">
    <property type="entry name" value="Polysacc_synt_2"/>
    <property type="match status" value="1"/>
</dbReference>
<dbReference type="CDD" id="cd05237">
    <property type="entry name" value="UDP_invert_4-6DH_SDR_e"/>
    <property type="match status" value="1"/>
</dbReference>
<name>C3JCG1_POREA</name>
<dbReference type="PANTHER" id="PTHR43318:SF1">
    <property type="entry name" value="POLYSACCHARIDE BIOSYNTHESIS PROTEIN EPSC-RELATED"/>
    <property type="match status" value="1"/>
</dbReference>
<dbReference type="PANTHER" id="PTHR43318">
    <property type="entry name" value="UDP-N-ACETYLGLUCOSAMINE 4,6-DEHYDRATASE"/>
    <property type="match status" value="1"/>
</dbReference>
<sequence>MNYEKQNRKNKLKIEAQKLLQKRLFQNFIDRRYILLFDTLLGTLSALLVGLCVGWVAPASFIDKSYFTITIGVAFISTLLTSYLFRTYKQAFRFSSLDISTRTFWYTVCNTLSVGILSTTILLLVNAEVNLKVLLLHSLLFFLLFFIVFFFMTVLSRACFIILARWGTAGDPTTTKVTTFVVIYGTNEESVALANLLERNRNYNVVGFCSQRRHESTFTIAGKPILYVSSQKDVAILIKRYGVRAIIFSNKDDLFAERNGLVEVCLALGVSAMLAPEIEKTTPTLLAEQGVRHINIEDLLLRDEIKLDMTPVKQLYTGKTILVTGAAGSIGSEIARQVAGLDIKHLVLFDNAETPLHNIRLELQKKFPNLQFSPIIGDVRSKERVDMVFRRFHPHIVLHAAAYKHVPLMEENPCEAILVNCMGTQNIADHCLKYGVEKMVMISTDKAVNPTNVMGATKRSAEMYVQALGHAIEEGKIEGKTIFLTTRFGNVLGSQGSVFHLFREQIANGGPITVTHPDITRYFMSIREACRLVLQASALGDTTRIFVFEMGEPHKIVDLARNMIRLARLIPDEQIKIEYTGLRPGEKNLRRSTR</sequence>
<keyword evidence="5" id="KW-1185">Reference proteome</keyword>
<dbReference type="EMBL" id="ACNN01000032">
    <property type="protein sequence ID" value="EEN82146.1"/>
    <property type="molecule type" value="Genomic_DNA"/>
</dbReference>
<gene>
    <name evidence="4" type="ORF">POREN0001_0106</name>
</gene>
<dbReference type="Gene3D" id="3.40.50.720">
    <property type="entry name" value="NAD(P)-binding Rossmann-like Domain"/>
    <property type="match status" value="2"/>
</dbReference>
<protein>
    <submittedName>
        <fullName evidence="4">Polysaccharide biosynthesis protein</fullName>
    </submittedName>
</protein>